<evidence type="ECO:0000256" key="1">
    <source>
        <dbReference type="SAM" id="SignalP"/>
    </source>
</evidence>
<dbReference type="InterPro" id="IPR033932">
    <property type="entry name" value="YtcJ-like"/>
</dbReference>
<dbReference type="AlphaFoldDB" id="A0A7Y9XVC9"/>
<sequence length="563" mass="60006">MRGIAFAALLAASVSVAVSGPVRADVLIDNVNGITLDENGEVERFNAVLVGDDGCIEQVYGRRDKRPGKVDYSMDGRGRTLLPGMIDAHGHVMDLGFAQLTLDLTSADTLAEAQAMIAAYAAAHPDRPWILGTGWNQETWGLGRFPTAADLDEVVSDRPVWLERVDGHAGWANSAALSAAGVTARTADPAGGRIERVAGSQAPTGVFVDAAAKLVEAVVPTPRPEDRDLALAEAQQVLLRNGVTTIADMGTSIEDWQTYRRAGDAGSLQVRIVSYAAGTDAMTLIGGPGPTPWLYEDRLKLNGVKLYVDGALGSRGAALKAPYADDPDNSGLMRMNETQLGNLMSRAAIDNFQVAVHAIGDEANAVVLDTIDELTETYTGDRRWRIEHAQVVDPADIARFGRHGIVASMQPRHQTSDAAMAEARLGSERLAGAYAWKSIAATGATLAFGSDVPVEPPQPLEGMAIAITRQDEDGQPFMGWQPQERIAREDALAGYTTGAAHSLFAEGRLGRIAPGLRADFVMIDVDPLLASPAELRAARVLQTWVGGKMLYQVKETSRPAEGR</sequence>
<dbReference type="InterPro" id="IPR013108">
    <property type="entry name" value="Amidohydro_3"/>
</dbReference>
<evidence type="ECO:0000259" key="2">
    <source>
        <dbReference type="Pfam" id="PF07969"/>
    </source>
</evidence>
<dbReference type="Gene3D" id="3.10.310.70">
    <property type="match status" value="1"/>
</dbReference>
<organism evidence="3 4">
    <name type="scientific">Novosphingobium marinum</name>
    <dbReference type="NCBI Taxonomy" id="1514948"/>
    <lineage>
        <taxon>Bacteria</taxon>
        <taxon>Pseudomonadati</taxon>
        <taxon>Pseudomonadota</taxon>
        <taxon>Alphaproteobacteria</taxon>
        <taxon>Sphingomonadales</taxon>
        <taxon>Sphingomonadaceae</taxon>
        <taxon>Novosphingobium</taxon>
    </lineage>
</organism>
<name>A0A7Y9XVC9_9SPHN</name>
<dbReference type="InterPro" id="IPR032466">
    <property type="entry name" value="Metal_Hydrolase"/>
</dbReference>
<dbReference type="InterPro" id="IPR011059">
    <property type="entry name" value="Metal-dep_hydrolase_composite"/>
</dbReference>
<dbReference type="PANTHER" id="PTHR22642">
    <property type="entry name" value="IMIDAZOLONEPROPIONASE"/>
    <property type="match status" value="1"/>
</dbReference>
<proteinExistence type="predicted"/>
<feature type="chain" id="PRO_5031402481" description="Amidohydrolase 3 domain-containing protein" evidence="1">
    <location>
        <begin position="25"/>
        <end position="563"/>
    </location>
</feature>
<dbReference type="SUPFAM" id="SSF51556">
    <property type="entry name" value="Metallo-dependent hydrolases"/>
    <property type="match status" value="1"/>
</dbReference>
<reference evidence="3 4" key="1">
    <citation type="submission" date="2020-07" db="EMBL/GenBank/DDBJ databases">
        <title>Genomic Encyclopedia of Type Strains, Phase IV (KMG-IV): sequencing the most valuable type-strain genomes for metagenomic binning, comparative biology and taxonomic classification.</title>
        <authorList>
            <person name="Goeker M."/>
        </authorList>
    </citation>
    <scope>NUCLEOTIDE SEQUENCE [LARGE SCALE GENOMIC DNA]</scope>
    <source>
        <strain evidence="3 4">DSM 29043</strain>
    </source>
</reference>
<dbReference type="CDD" id="cd01300">
    <property type="entry name" value="YtcJ_like"/>
    <property type="match status" value="1"/>
</dbReference>
<dbReference type="RefSeq" id="WP_373284974.1">
    <property type="nucleotide sequence ID" value="NZ_BMGF01000002.1"/>
</dbReference>
<evidence type="ECO:0000313" key="4">
    <source>
        <dbReference type="Proteomes" id="UP000522081"/>
    </source>
</evidence>
<dbReference type="PANTHER" id="PTHR22642:SF2">
    <property type="entry name" value="PROTEIN LONG AFTER FAR-RED 3"/>
    <property type="match status" value="1"/>
</dbReference>
<dbReference type="EMBL" id="JACBZF010000002">
    <property type="protein sequence ID" value="NYH95217.1"/>
    <property type="molecule type" value="Genomic_DNA"/>
</dbReference>
<dbReference type="SUPFAM" id="SSF51338">
    <property type="entry name" value="Composite domain of metallo-dependent hydrolases"/>
    <property type="match status" value="1"/>
</dbReference>
<evidence type="ECO:0000313" key="3">
    <source>
        <dbReference type="EMBL" id="NYH95217.1"/>
    </source>
</evidence>
<keyword evidence="1" id="KW-0732">Signal</keyword>
<dbReference type="Gene3D" id="3.20.20.140">
    <property type="entry name" value="Metal-dependent hydrolases"/>
    <property type="match status" value="1"/>
</dbReference>
<protein>
    <recommendedName>
        <fullName evidence="2">Amidohydrolase 3 domain-containing protein</fullName>
    </recommendedName>
</protein>
<dbReference type="Pfam" id="PF07969">
    <property type="entry name" value="Amidohydro_3"/>
    <property type="match status" value="1"/>
</dbReference>
<keyword evidence="4" id="KW-1185">Reference proteome</keyword>
<comment type="caution">
    <text evidence="3">The sequence shown here is derived from an EMBL/GenBank/DDBJ whole genome shotgun (WGS) entry which is preliminary data.</text>
</comment>
<feature type="signal peptide" evidence="1">
    <location>
        <begin position="1"/>
        <end position="24"/>
    </location>
</feature>
<accession>A0A7Y9XVC9</accession>
<dbReference type="Gene3D" id="2.30.40.10">
    <property type="entry name" value="Urease, subunit C, domain 1"/>
    <property type="match status" value="1"/>
</dbReference>
<gene>
    <name evidence="3" type="ORF">FHS75_001536</name>
</gene>
<dbReference type="Proteomes" id="UP000522081">
    <property type="component" value="Unassembled WGS sequence"/>
</dbReference>
<feature type="domain" description="Amidohydrolase 3" evidence="2">
    <location>
        <begin position="75"/>
        <end position="551"/>
    </location>
</feature>
<dbReference type="GO" id="GO:0016810">
    <property type="term" value="F:hydrolase activity, acting on carbon-nitrogen (but not peptide) bonds"/>
    <property type="evidence" value="ECO:0007669"/>
    <property type="project" value="InterPro"/>
</dbReference>